<sequence length="48" mass="5562">MIGSYIGEPRLSARAFRSPAAHVDDLRDGKVWRFRQVTDTKLIWDAMK</sequence>
<dbReference type="EMBL" id="JAMPLM010000060">
    <property type="protein sequence ID" value="MEP1062287.1"/>
    <property type="molecule type" value="Genomic_DNA"/>
</dbReference>
<dbReference type="SUPFAM" id="SSF54427">
    <property type="entry name" value="NTF2-like"/>
    <property type="match status" value="1"/>
</dbReference>
<name>A0ABV0KSR8_9CYAN</name>
<proteinExistence type="predicted"/>
<evidence type="ECO:0000313" key="2">
    <source>
        <dbReference type="Proteomes" id="UP001476950"/>
    </source>
</evidence>
<dbReference type="Proteomes" id="UP001476950">
    <property type="component" value="Unassembled WGS sequence"/>
</dbReference>
<gene>
    <name evidence="1" type="ORF">NDI38_28345</name>
</gene>
<reference evidence="1 2" key="1">
    <citation type="submission" date="2022-04" db="EMBL/GenBank/DDBJ databases">
        <title>Positive selection, recombination, and allopatry shape intraspecific diversity of widespread and dominant cyanobacteria.</title>
        <authorList>
            <person name="Wei J."/>
            <person name="Shu W."/>
            <person name="Hu C."/>
        </authorList>
    </citation>
    <scope>NUCLEOTIDE SEQUENCE [LARGE SCALE GENOMIC DNA]</scope>
    <source>
        <strain evidence="1 2">AS-A4</strain>
    </source>
</reference>
<protein>
    <submittedName>
        <fullName evidence="1">Uncharacterized protein</fullName>
    </submittedName>
</protein>
<evidence type="ECO:0000313" key="1">
    <source>
        <dbReference type="EMBL" id="MEP1062287.1"/>
    </source>
</evidence>
<accession>A0ABV0KSR8</accession>
<dbReference type="Gene3D" id="3.10.450.50">
    <property type="match status" value="1"/>
</dbReference>
<comment type="caution">
    <text evidence="1">The sequence shown here is derived from an EMBL/GenBank/DDBJ whole genome shotgun (WGS) entry which is preliminary data.</text>
</comment>
<keyword evidence="2" id="KW-1185">Reference proteome</keyword>
<dbReference type="InterPro" id="IPR032710">
    <property type="entry name" value="NTF2-like_dom_sf"/>
</dbReference>
<dbReference type="RefSeq" id="WP_348250636.1">
    <property type="nucleotide sequence ID" value="NZ_JAMPLM010000060.1"/>
</dbReference>
<organism evidence="1 2">
    <name type="scientific">Stenomitos frigidus AS-A4</name>
    <dbReference type="NCBI Taxonomy" id="2933935"/>
    <lineage>
        <taxon>Bacteria</taxon>
        <taxon>Bacillati</taxon>
        <taxon>Cyanobacteriota</taxon>
        <taxon>Cyanophyceae</taxon>
        <taxon>Leptolyngbyales</taxon>
        <taxon>Leptolyngbyaceae</taxon>
        <taxon>Stenomitos</taxon>
    </lineage>
</organism>